<reference evidence="2" key="1">
    <citation type="journal article" date="2019" name="Int. J. Syst. Evol. Microbiol.">
        <title>The Global Catalogue of Microorganisms (GCM) 10K type strain sequencing project: providing services to taxonomists for standard genome sequencing and annotation.</title>
        <authorList>
            <consortium name="The Broad Institute Genomics Platform"/>
            <consortium name="The Broad Institute Genome Sequencing Center for Infectious Disease"/>
            <person name="Wu L."/>
            <person name="Ma J."/>
        </authorList>
    </citation>
    <scope>NUCLEOTIDE SEQUENCE [LARGE SCALE GENOMIC DNA]</scope>
    <source>
        <strain evidence="2">JCM 16544</strain>
    </source>
</reference>
<dbReference type="Gene3D" id="3.30.1240.20">
    <property type="match status" value="1"/>
</dbReference>
<sequence>MPTRLIAFDLDDTLAPSKQPLPSRIADLLVALAERVDVAVISGGQLAQFRAQVVEQLPDAPHETLARIHLLPTCGTQYYRLVAGEVETVYAMSLDADQKRRAMTALETEARRLGYWEPEPWGDILEDRGSQITFSALGQQAPLEAKSVWDPDGAKKSALRAAVAALVPDLEVRSGGSTSVDITHHGIDKAYGMNRLAEQTGIPLEDMLFVGDRLDPDGNDYPVLAMGVRCQSVEGWEDTAAFLESLLPTL</sequence>
<dbReference type="SUPFAM" id="SSF56784">
    <property type="entry name" value="HAD-like"/>
    <property type="match status" value="1"/>
</dbReference>
<protein>
    <submittedName>
        <fullName evidence="1">HAD-IIB family hydrolase</fullName>
    </submittedName>
</protein>
<dbReference type="InterPro" id="IPR036412">
    <property type="entry name" value="HAD-like_sf"/>
</dbReference>
<evidence type="ECO:0000313" key="2">
    <source>
        <dbReference type="Proteomes" id="UP001501697"/>
    </source>
</evidence>
<dbReference type="EMBL" id="BAAAYU010000005">
    <property type="protein sequence ID" value="GAA3643941.1"/>
    <property type="molecule type" value="Genomic_DNA"/>
</dbReference>
<dbReference type="InterPro" id="IPR006379">
    <property type="entry name" value="HAD-SF_hydro_IIB"/>
</dbReference>
<proteinExistence type="predicted"/>
<dbReference type="RefSeq" id="WP_344739975.1">
    <property type="nucleotide sequence ID" value="NZ_BAAAYU010000005.1"/>
</dbReference>
<gene>
    <name evidence="1" type="ORF">GCM10022200_29900</name>
</gene>
<accession>A0ABP7AZS1</accession>
<keyword evidence="1" id="KW-0378">Hydrolase</keyword>
<comment type="caution">
    <text evidence="1">The sequence shown here is derived from an EMBL/GenBank/DDBJ whole genome shotgun (WGS) entry which is preliminary data.</text>
</comment>
<keyword evidence="2" id="KW-1185">Reference proteome</keyword>
<dbReference type="GO" id="GO:0016787">
    <property type="term" value="F:hydrolase activity"/>
    <property type="evidence" value="ECO:0007669"/>
    <property type="project" value="UniProtKB-KW"/>
</dbReference>
<dbReference type="SFLD" id="SFLDG01140">
    <property type="entry name" value="C2.B:_Phosphomannomutase_and_P"/>
    <property type="match status" value="1"/>
</dbReference>
<dbReference type="NCBIfam" id="TIGR01484">
    <property type="entry name" value="HAD-SF-IIB"/>
    <property type="match status" value="1"/>
</dbReference>
<dbReference type="PANTHER" id="PTHR10000">
    <property type="entry name" value="PHOSPHOSERINE PHOSPHATASE"/>
    <property type="match status" value="1"/>
</dbReference>
<dbReference type="Gene3D" id="3.40.50.1000">
    <property type="entry name" value="HAD superfamily/HAD-like"/>
    <property type="match status" value="1"/>
</dbReference>
<dbReference type="PANTHER" id="PTHR10000:SF8">
    <property type="entry name" value="HAD SUPERFAMILY HYDROLASE-LIKE, TYPE 3"/>
    <property type="match status" value="1"/>
</dbReference>
<name>A0ABP7AZS1_9MICO</name>
<dbReference type="Pfam" id="PF08282">
    <property type="entry name" value="Hydrolase_3"/>
    <property type="match status" value="1"/>
</dbReference>
<dbReference type="Proteomes" id="UP001501697">
    <property type="component" value="Unassembled WGS sequence"/>
</dbReference>
<dbReference type="InterPro" id="IPR043169">
    <property type="entry name" value="PMM_cap"/>
</dbReference>
<evidence type="ECO:0000313" key="1">
    <source>
        <dbReference type="EMBL" id="GAA3643941.1"/>
    </source>
</evidence>
<dbReference type="SFLD" id="SFLDG01143">
    <property type="entry name" value="C2.B.3:_Phosphomannomutase_Lik"/>
    <property type="match status" value="1"/>
</dbReference>
<dbReference type="InterPro" id="IPR023214">
    <property type="entry name" value="HAD_sf"/>
</dbReference>
<organism evidence="1 2">
    <name type="scientific">Microbacterium awajiense</name>
    <dbReference type="NCBI Taxonomy" id="415214"/>
    <lineage>
        <taxon>Bacteria</taxon>
        <taxon>Bacillati</taxon>
        <taxon>Actinomycetota</taxon>
        <taxon>Actinomycetes</taxon>
        <taxon>Micrococcales</taxon>
        <taxon>Microbacteriaceae</taxon>
        <taxon>Microbacterium</taxon>
    </lineage>
</organism>
<dbReference type="SFLD" id="SFLDS00003">
    <property type="entry name" value="Haloacid_Dehalogenase"/>
    <property type="match status" value="1"/>
</dbReference>